<dbReference type="GO" id="GO:0008836">
    <property type="term" value="F:diaminopimelate decarboxylase activity"/>
    <property type="evidence" value="ECO:0007669"/>
    <property type="project" value="TreeGrafter"/>
</dbReference>
<reference evidence="4 5" key="1">
    <citation type="submission" date="2014-09" db="EMBL/GenBank/DDBJ databases">
        <title>Draft genome sequence of an obligately methylotrophic methanogen, Methanococcoides methylutens, isolated from marine sediment.</title>
        <authorList>
            <person name="Guan Y."/>
            <person name="Ngugi D.K."/>
            <person name="Blom J."/>
            <person name="Ali S."/>
            <person name="Ferry J.G."/>
            <person name="Stingl U."/>
        </authorList>
    </citation>
    <scope>NUCLEOTIDE SEQUENCE [LARGE SCALE GENOMIC DNA]</scope>
    <source>
        <strain evidence="4 5">DSM 2657</strain>
    </source>
</reference>
<feature type="domain" description="Orn/DAP/Arg decarboxylase 2 N-terminal" evidence="3">
    <location>
        <begin position="60"/>
        <end position="244"/>
    </location>
</feature>
<accession>A0A099T4A0</accession>
<dbReference type="RefSeq" id="WP_048193442.1">
    <property type="nucleotide sequence ID" value="NZ_CAAGSM010000002.1"/>
</dbReference>
<dbReference type="AlphaFoldDB" id="A0A099T4A0"/>
<sequence>MSSSTVPSPKFTLSKKVVLEQYNKVREVVDIPAFSSKTNPRVSPMIEENTDGFLSVHMINELKHVRDMSRVLFLAQGWTSEIVEDLYEKGIRSFAVDNEFDLDVLLSTIEPTDWKITLLLRLKLKEHSLRTERYFVFGMTSDVINERVTQLKDDHHIEQLGVHFHRKTQNVNEWKIQQDIEDVLTEQTLEAIDILNIGGGLPSEYANTNVDVIGGIFRRLTELREWLHEKDIQLMIEPGRFISAPAGKLITYITGVYDNNIIVNASVYNSDMDAILVPVKLRVEGEVGNNAGKPYVIKGCTPCSMDLFRYRVYLKDEPKIGDEIVFINAGAYNFTSNFCDLEEIPTEIIE</sequence>
<evidence type="ECO:0000259" key="3">
    <source>
        <dbReference type="Pfam" id="PF02784"/>
    </source>
</evidence>
<dbReference type="Gene3D" id="3.20.20.10">
    <property type="entry name" value="Alanine racemase"/>
    <property type="match status" value="1"/>
</dbReference>
<dbReference type="Gene3D" id="2.40.37.10">
    <property type="entry name" value="Lyase, Ornithine Decarboxylase, Chain A, domain 1"/>
    <property type="match status" value="1"/>
</dbReference>
<dbReference type="PANTHER" id="PTHR43727:SF2">
    <property type="entry name" value="GROUP IV DECARBOXYLASE"/>
    <property type="match status" value="1"/>
</dbReference>
<gene>
    <name evidence="4" type="ORF">LI82_02980</name>
</gene>
<dbReference type="InterPro" id="IPR009006">
    <property type="entry name" value="Ala_racemase/Decarboxylase_C"/>
</dbReference>
<dbReference type="SUPFAM" id="SSF51419">
    <property type="entry name" value="PLP-binding barrel"/>
    <property type="match status" value="1"/>
</dbReference>
<organism evidence="4 5">
    <name type="scientific">Methanococcoides methylutens</name>
    <dbReference type="NCBI Taxonomy" id="2226"/>
    <lineage>
        <taxon>Archaea</taxon>
        <taxon>Methanobacteriati</taxon>
        <taxon>Methanobacteriota</taxon>
        <taxon>Stenosarchaea group</taxon>
        <taxon>Methanomicrobia</taxon>
        <taxon>Methanosarcinales</taxon>
        <taxon>Methanosarcinaceae</taxon>
        <taxon>Methanococcoides</taxon>
    </lineage>
</organism>
<dbReference type="SUPFAM" id="SSF50621">
    <property type="entry name" value="Alanine racemase C-terminal domain-like"/>
    <property type="match status" value="1"/>
</dbReference>
<evidence type="ECO:0000256" key="2">
    <source>
        <dbReference type="ARBA" id="ARBA00022898"/>
    </source>
</evidence>
<dbReference type="InterPro" id="IPR022644">
    <property type="entry name" value="De-COase2_N"/>
</dbReference>
<name>A0A099T4A0_METMT</name>
<dbReference type="OrthoDB" id="18565at2157"/>
<dbReference type="Proteomes" id="UP000029859">
    <property type="component" value="Unassembled WGS sequence"/>
</dbReference>
<evidence type="ECO:0000256" key="1">
    <source>
        <dbReference type="ARBA" id="ARBA00001933"/>
    </source>
</evidence>
<dbReference type="InterPro" id="IPR029066">
    <property type="entry name" value="PLP-binding_barrel"/>
</dbReference>
<comment type="caution">
    <text evidence="4">The sequence shown here is derived from an EMBL/GenBank/DDBJ whole genome shotgun (WGS) entry which is preliminary data.</text>
</comment>
<evidence type="ECO:0000313" key="5">
    <source>
        <dbReference type="Proteomes" id="UP000029859"/>
    </source>
</evidence>
<keyword evidence="5" id="KW-1185">Reference proteome</keyword>
<dbReference type="PANTHER" id="PTHR43727">
    <property type="entry name" value="DIAMINOPIMELATE DECARBOXYLASE"/>
    <property type="match status" value="1"/>
</dbReference>
<protein>
    <submittedName>
        <fullName evidence="4">Decarboxylase</fullName>
    </submittedName>
</protein>
<dbReference type="Pfam" id="PF02784">
    <property type="entry name" value="Orn_Arg_deC_N"/>
    <property type="match status" value="1"/>
</dbReference>
<evidence type="ECO:0000313" key="4">
    <source>
        <dbReference type="EMBL" id="KGK99013.1"/>
    </source>
</evidence>
<dbReference type="GO" id="GO:0009089">
    <property type="term" value="P:lysine biosynthetic process via diaminopimelate"/>
    <property type="evidence" value="ECO:0007669"/>
    <property type="project" value="TreeGrafter"/>
</dbReference>
<dbReference type="EMBL" id="JRHO01000009">
    <property type="protein sequence ID" value="KGK99013.1"/>
    <property type="molecule type" value="Genomic_DNA"/>
</dbReference>
<keyword evidence="2" id="KW-0663">Pyridoxal phosphate</keyword>
<proteinExistence type="predicted"/>
<comment type="cofactor">
    <cofactor evidence="1">
        <name>pyridoxal 5'-phosphate</name>
        <dbReference type="ChEBI" id="CHEBI:597326"/>
    </cofactor>
</comment>